<feature type="compositionally biased region" description="Low complexity" evidence="1">
    <location>
        <begin position="35"/>
        <end position="47"/>
    </location>
</feature>
<sequence length="170" mass="18237">MWIVAAALAVVLAAAVAAVLVTRREDDLADGPEVPAAGSPSPASCPATWDDTFVRPQRRGPLVPREPSEALLCTYAFTPERPLRLSATHRLAGDATRVAGYFNGLTTRRPEGTSCSLEGHTEHIVVLGYPDRAPAVVTDRQCAWDQAGGVRYLADLRTVTGFWALDRNAV</sequence>
<evidence type="ECO:0000313" key="2">
    <source>
        <dbReference type="EMBL" id="GAA2340886.1"/>
    </source>
</evidence>
<evidence type="ECO:0000313" key="3">
    <source>
        <dbReference type="Proteomes" id="UP001501444"/>
    </source>
</evidence>
<evidence type="ECO:0008006" key="4">
    <source>
        <dbReference type="Google" id="ProtNLM"/>
    </source>
</evidence>
<reference evidence="2 3" key="1">
    <citation type="journal article" date="2019" name="Int. J. Syst. Evol. Microbiol.">
        <title>The Global Catalogue of Microorganisms (GCM) 10K type strain sequencing project: providing services to taxonomists for standard genome sequencing and annotation.</title>
        <authorList>
            <consortium name="The Broad Institute Genomics Platform"/>
            <consortium name="The Broad Institute Genome Sequencing Center for Infectious Disease"/>
            <person name="Wu L."/>
            <person name="Ma J."/>
        </authorList>
    </citation>
    <scope>NUCLEOTIDE SEQUENCE [LARGE SCALE GENOMIC DNA]</scope>
    <source>
        <strain evidence="2 3">JCM 3272</strain>
    </source>
</reference>
<protein>
    <recommendedName>
        <fullName evidence="4">Serine/threonine protein kinase</fullName>
    </recommendedName>
</protein>
<proteinExistence type="predicted"/>
<dbReference type="Proteomes" id="UP001501444">
    <property type="component" value="Unassembled WGS sequence"/>
</dbReference>
<gene>
    <name evidence="2" type="ORF">GCM10010170_024070</name>
</gene>
<accession>A0ABN3FZ95</accession>
<organism evidence="2 3">
    <name type="scientific">Dactylosporangium salmoneum</name>
    <dbReference type="NCBI Taxonomy" id="53361"/>
    <lineage>
        <taxon>Bacteria</taxon>
        <taxon>Bacillati</taxon>
        <taxon>Actinomycetota</taxon>
        <taxon>Actinomycetes</taxon>
        <taxon>Micromonosporales</taxon>
        <taxon>Micromonosporaceae</taxon>
        <taxon>Dactylosporangium</taxon>
    </lineage>
</organism>
<dbReference type="RefSeq" id="WP_344612398.1">
    <property type="nucleotide sequence ID" value="NZ_BAAARV010000019.1"/>
</dbReference>
<dbReference type="EMBL" id="BAAARV010000019">
    <property type="protein sequence ID" value="GAA2340886.1"/>
    <property type="molecule type" value="Genomic_DNA"/>
</dbReference>
<keyword evidence="3" id="KW-1185">Reference proteome</keyword>
<comment type="caution">
    <text evidence="2">The sequence shown here is derived from an EMBL/GenBank/DDBJ whole genome shotgun (WGS) entry which is preliminary data.</text>
</comment>
<evidence type="ECO:0000256" key="1">
    <source>
        <dbReference type="SAM" id="MobiDB-lite"/>
    </source>
</evidence>
<feature type="region of interest" description="Disordered" evidence="1">
    <location>
        <begin position="29"/>
        <end position="49"/>
    </location>
</feature>
<name>A0ABN3FZ95_9ACTN</name>